<feature type="transmembrane region" description="Helical" evidence="11">
    <location>
        <begin position="271"/>
        <end position="293"/>
    </location>
</feature>
<feature type="domain" description="G-protein coupled receptors family 1 profile" evidence="13">
    <location>
        <begin position="31"/>
        <end position="291"/>
    </location>
</feature>
<keyword evidence="9 11" id="KW-0675">Receptor</keyword>
<dbReference type="GO" id="GO:0007606">
    <property type="term" value="P:sensory perception of chemical stimulus"/>
    <property type="evidence" value="ECO:0007669"/>
    <property type="project" value="UniProtKB-ARBA"/>
</dbReference>
<gene>
    <name evidence="15" type="primary">LOC110287946</name>
</gene>
<dbReference type="PANTHER" id="PTHR24062">
    <property type="entry name" value="VOMERONASAL TYPE-1 RECEPTOR"/>
    <property type="match status" value="1"/>
</dbReference>
<dbReference type="FunFam" id="1.20.1070.10:FF:000120">
    <property type="entry name" value="Vomeronasal type-1 receptor"/>
    <property type="match status" value="1"/>
</dbReference>
<keyword evidence="6 11" id="KW-1133">Transmembrane helix</keyword>
<name>A0A6P5P5D6_MUSCR</name>
<dbReference type="Gene3D" id="1.20.1070.10">
    <property type="entry name" value="Rhodopsin 7-helix transmembrane proteins"/>
    <property type="match status" value="1"/>
</dbReference>
<dbReference type="GO" id="GO:0016503">
    <property type="term" value="F:pheromone receptor activity"/>
    <property type="evidence" value="ECO:0007669"/>
    <property type="project" value="InterPro"/>
</dbReference>
<feature type="compositionally biased region" description="Basic and acidic residues" evidence="12">
    <location>
        <begin position="330"/>
        <end position="345"/>
    </location>
</feature>
<feature type="region of interest" description="Disordered" evidence="12">
    <location>
        <begin position="325"/>
        <end position="345"/>
    </location>
</feature>
<keyword evidence="7 11" id="KW-0297">G-protein coupled receptor</keyword>
<evidence type="ECO:0000313" key="15">
    <source>
        <dbReference type="RefSeq" id="XP_021010089.1"/>
    </source>
</evidence>
<evidence type="ECO:0000256" key="5">
    <source>
        <dbReference type="ARBA" id="ARBA00022692"/>
    </source>
</evidence>
<keyword evidence="8 11" id="KW-0472">Membrane</keyword>
<evidence type="ECO:0000256" key="7">
    <source>
        <dbReference type="ARBA" id="ARBA00023040"/>
    </source>
</evidence>
<evidence type="ECO:0000256" key="12">
    <source>
        <dbReference type="SAM" id="MobiDB-lite"/>
    </source>
</evidence>
<feature type="transmembrane region" description="Helical" evidence="11">
    <location>
        <begin position="241"/>
        <end position="265"/>
    </location>
</feature>
<dbReference type="PROSITE" id="PS50262">
    <property type="entry name" value="G_PROTEIN_RECEP_F1_2"/>
    <property type="match status" value="1"/>
</dbReference>
<accession>A0A6P5P5D6</accession>
<dbReference type="InterPro" id="IPR004072">
    <property type="entry name" value="Vmron_rcpt_1"/>
</dbReference>
<proteinExistence type="inferred from homology"/>
<organism evidence="14 15">
    <name type="scientific">Mus caroli</name>
    <name type="common">Ryukyu mouse</name>
    <name type="synonym">Ricefield mouse</name>
    <dbReference type="NCBI Taxonomy" id="10089"/>
    <lineage>
        <taxon>Eukaryota</taxon>
        <taxon>Metazoa</taxon>
        <taxon>Chordata</taxon>
        <taxon>Craniata</taxon>
        <taxon>Vertebrata</taxon>
        <taxon>Euteleostomi</taxon>
        <taxon>Mammalia</taxon>
        <taxon>Eutheria</taxon>
        <taxon>Euarchontoglires</taxon>
        <taxon>Glires</taxon>
        <taxon>Rodentia</taxon>
        <taxon>Myomorpha</taxon>
        <taxon>Muroidea</taxon>
        <taxon>Muridae</taxon>
        <taxon>Murinae</taxon>
        <taxon>Mus</taxon>
        <taxon>Mus</taxon>
    </lineage>
</organism>
<evidence type="ECO:0000256" key="10">
    <source>
        <dbReference type="ARBA" id="ARBA00023224"/>
    </source>
</evidence>
<evidence type="ECO:0000256" key="11">
    <source>
        <dbReference type="RuleBase" id="RU364061"/>
    </source>
</evidence>
<evidence type="ECO:0000256" key="9">
    <source>
        <dbReference type="ARBA" id="ARBA00023170"/>
    </source>
</evidence>
<comment type="similarity">
    <text evidence="2 11">Belongs to the G-protein coupled receptor 1 family.</text>
</comment>
<evidence type="ECO:0000256" key="6">
    <source>
        <dbReference type="ARBA" id="ARBA00022989"/>
    </source>
</evidence>
<evidence type="ECO:0000259" key="13">
    <source>
        <dbReference type="PROSITE" id="PS50262"/>
    </source>
</evidence>
<dbReference type="GO" id="GO:0019236">
    <property type="term" value="P:response to pheromone"/>
    <property type="evidence" value="ECO:0007669"/>
    <property type="project" value="UniProtKB-KW"/>
</dbReference>
<evidence type="ECO:0000256" key="4">
    <source>
        <dbReference type="ARBA" id="ARBA00022507"/>
    </source>
</evidence>
<evidence type="ECO:0000313" key="14">
    <source>
        <dbReference type="Proteomes" id="UP000515126"/>
    </source>
</evidence>
<feature type="transmembrane region" description="Helical" evidence="11">
    <location>
        <begin position="52"/>
        <end position="74"/>
    </location>
</feature>
<dbReference type="RefSeq" id="XP_021010089.1">
    <property type="nucleotide sequence ID" value="XM_021154430.1"/>
</dbReference>
<evidence type="ECO:0000256" key="3">
    <source>
        <dbReference type="ARBA" id="ARBA00022475"/>
    </source>
</evidence>
<evidence type="ECO:0000256" key="8">
    <source>
        <dbReference type="ARBA" id="ARBA00023136"/>
    </source>
</evidence>
<comment type="subcellular location">
    <subcellularLocation>
        <location evidence="1 11">Cell membrane</location>
        <topology evidence="1 11">Multi-pass membrane protein</topology>
    </subcellularLocation>
</comment>
<sequence length="345" mass="39311">MKPSPGSLLKTMEMLALQILLFCHVVVGTVGNILLFVHNFSQILTESRLKPIQVILINLAVANAFMILLFVYSYEMIDIVSMKPPTDLKCKLVYFFHLVARGTIMCSTCVLSTYQFVTLVPGTWARVMFREISPKVVSYCCYSCWLFSVLNNAYIPMNVSGPQKSHNDSDSKGNWICSISGLRVDMNVLRFSNDIIFLGIMAWTSVSMVIHLKRHHQRMNLIHKVNQNNSGHAETRAAHTILMLVVTFESLYILNCISVLLHISFVEYHLWLRYVTNLLALSFSTISPLLLIFRDCKNHCSLHIMSVWKSMRQGEPLQRDLKVKSCPNSEKSHPVVSRRTDPALL</sequence>
<dbReference type="Pfam" id="PF03402">
    <property type="entry name" value="V1R"/>
    <property type="match status" value="1"/>
</dbReference>
<evidence type="ECO:0000256" key="2">
    <source>
        <dbReference type="ARBA" id="ARBA00010663"/>
    </source>
</evidence>
<keyword evidence="3 11" id="KW-1003">Cell membrane</keyword>
<keyword evidence="14" id="KW-1185">Reference proteome</keyword>
<reference evidence="15" key="1">
    <citation type="submission" date="2025-08" db="UniProtKB">
        <authorList>
            <consortium name="RefSeq"/>
        </authorList>
    </citation>
    <scope>IDENTIFICATION</scope>
</reference>
<dbReference type="KEGG" id="mcal:110287946"/>
<dbReference type="SUPFAM" id="SSF81321">
    <property type="entry name" value="Family A G protein-coupled receptor-like"/>
    <property type="match status" value="1"/>
</dbReference>
<feature type="transmembrane region" description="Helical" evidence="11">
    <location>
        <begin position="136"/>
        <end position="155"/>
    </location>
</feature>
<dbReference type="AlphaFoldDB" id="A0A6P5P5D6"/>
<keyword evidence="4 11" id="KW-0589">Pheromone response</keyword>
<keyword evidence="5 11" id="KW-0812">Transmembrane</keyword>
<dbReference type="InterPro" id="IPR017452">
    <property type="entry name" value="GPCR_Rhodpsn_7TM"/>
</dbReference>
<evidence type="ECO:0000256" key="1">
    <source>
        <dbReference type="ARBA" id="ARBA00004651"/>
    </source>
</evidence>
<dbReference type="Proteomes" id="UP000515126">
    <property type="component" value="Unplaced"/>
</dbReference>
<dbReference type="GeneID" id="110287946"/>
<feature type="transmembrane region" description="Helical" evidence="11">
    <location>
        <begin position="195"/>
        <end position="212"/>
    </location>
</feature>
<feature type="transmembrane region" description="Helical" evidence="11">
    <location>
        <begin position="15"/>
        <end position="40"/>
    </location>
</feature>
<protein>
    <recommendedName>
        <fullName evidence="11">Vomeronasal type-1 receptor</fullName>
    </recommendedName>
</protein>
<keyword evidence="10 11" id="KW-0807">Transducer</keyword>
<dbReference type="GO" id="GO:0005886">
    <property type="term" value="C:plasma membrane"/>
    <property type="evidence" value="ECO:0007669"/>
    <property type="project" value="UniProtKB-SubCell"/>
</dbReference>
<feature type="transmembrane region" description="Helical" evidence="11">
    <location>
        <begin position="94"/>
        <end position="116"/>
    </location>
</feature>